<sequence>SPVVSPLELNVKLKADDGDLLPNPEMYRSLVGKFNFLTHTRPDLSFAVQHLSQFLQAPRLPHLNVALHLLRHLKGTSDHGILLNNSSDFTLQGYCDSDWAACPDSRKSITGFFVFLGGSPVSWKSKKQ</sequence>
<dbReference type="Proteomes" id="UP000187609">
    <property type="component" value="Unassembled WGS sequence"/>
</dbReference>
<dbReference type="Gramene" id="OIT38561">
    <property type="protein sequence ID" value="OIT38561"/>
    <property type="gene ID" value="A4A49_62044"/>
</dbReference>
<feature type="non-terminal residue" evidence="1">
    <location>
        <position position="1"/>
    </location>
</feature>
<name>A0A314L9V4_NICAT</name>
<dbReference type="PANTHER" id="PTHR11439">
    <property type="entry name" value="GAG-POL-RELATED RETROTRANSPOSON"/>
    <property type="match status" value="1"/>
</dbReference>
<dbReference type="AlphaFoldDB" id="A0A314L9V4"/>
<feature type="non-terminal residue" evidence="1">
    <location>
        <position position="128"/>
    </location>
</feature>
<keyword evidence="2" id="KW-1185">Reference proteome</keyword>
<comment type="caution">
    <text evidence="1">The sequence shown here is derived from an EMBL/GenBank/DDBJ whole genome shotgun (WGS) entry which is preliminary data.</text>
</comment>
<organism evidence="1 2">
    <name type="scientific">Nicotiana attenuata</name>
    <name type="common">Coyote tobacco</name>
    <dbReference type="NCBI Taxonomy" id="49451"/>
    <lineage>
        <taxon>Eukaryota</taxon>
        <taxon>Viridiplantae</taxon>
        <taxon>Streptophyta</taxon>
        <taxon>Embryophyta</taxon>
        <taxon>Tracheophyta</taxon>
        <taxon>Spermatophyta</taxon>
        <taxon>Magnoliopsida</taxon>
        <taxon>eudicotyledons</taxon>
        <taxon>Gunneridae</taxon>
        <taxon>Pentapetalae</taxon>
        <taxon>asterids</taxon>
        <taxon>lamiids</taxon>
        <taxon>Solanales</taxon>
        <taxon>Solanaceae</taxon>
        <taxon>Nicotianoideae</taxon>
        <taxon>Nicotianeae</taxon>
        <taxon>Nicotiana</taxon>
    </lineage>
</organism>
<dbReference type="EMBL" id="MJEQ01000194">
    <property type="protein sequence ID" value="OIT38561.1"/>
    <property type="molecule type" value="Genomic_DNA"/>
</dbReference>
<gene>
    <name evidence="1" type="ORF">A4A49_62044</name>
</gene>
<protein>
    <submittedName>
        <fullName evidence="1">Mitochondrial protein</fullName>
    </submittedName>
</protein>
<dbReference type="CDD" id="cd09272">
    <property type="entry name" value="RNase_HI_RT_Ty1"/>
    <property type="match status" value="1"/>
</dbReference>
<proteinExistence type="predicted"/>
<evidence type="ECO:0000313" key="1">
    <source>
        <dbReference type="EMBL" id="OIT38561.1"/>
    </source>
</evidence>
<reference evidence="1" key="1">
    <citation type="submission" date="2016-11" db="EMBL/GenBank/DDBJ databases">
        <title>The genome of Nicotiana attenuata.</title>
        <authorList>
            <person name="Xu S."/>
            <person name="Brockmoeller T."/>
            <person name="Gaquerel E."/>
            <person name="Navarro A."/>
            <person name="Kuhl H."/>
            <person name="Gase K."/>
            <person name="Ling Z."/>
            <person name="Zhou W."/>
            <person name="Kreitzer C."/>
            <person name="Stanke M."/>
            <person name="Tang H."/>
            <person name="Lyons E."/>
            <person name="Pandey P."/>
            <person name="Pandey S.P."/>
            <person name="Timmermann B."/>
            <person name="Baldwin I.T."/>
        </authorList>
    </citation>
    <scope>NUCLEOTIDE SEQUENCE [LARGE SCALE GENOMIC DNA]</scope>
    <source>
        <strain evidence="1">UT</strain>
    </source>
</reference>
<accession>A0A314L9V4</accession>
<dbReference type="STRING" id="49451.A0A314L9V4"/>
<evidence type="ECO:0000313" key="2">
    <source>
        <dbReference type="Proteomes" id="UP000187609"/>
    </source>
</evidence>
<dbReference type="PANTHER" id="PTHR11439:SF470">
    <property type="entry name" value="CYSTEINE-RICH RLK (RECEPTOR-LIKE PROTEIN KINASE) 8"/>
    <property type="match status" value="1"/>
</dbReference>